<dbReference type="Proteomes" id="UP000198406">
    <property type="component" value="Unassembled WGS sequence"/>
</dbReference>
<name>A0A1Z5KKI2_FISSO</name>
<gene>
    <name evidence="2" type="ORF">FisN_9Lh054</name>
</gene>
<dbReference type="OrthoDB" id="199379at2759"/>
<evidence type="ECO:0000313" key="2">
    <source>
        <dbReference type="EMBL" id="GAX26789.1"/>
    </source>
</evidence>
<reference evidence="2 3" key="1">
    <citation type="journal article" date="2015" name="Plant Cell">
        <title>Oil accumulation by the oleaginous diatom Fistulifera solaris as revealed by the genome and transcriptome.</title>
        <authorList>
            <person name="Tanaka T."/>
            <person name="Maeda Y."/>
            <person name="Veluchamy A."/>
            <person name="Tanaka M."/>
            <person name="Abida H."/>
            <person name="Marechal E."/>
            <person name="Bowler C."/>
            <person name="Muto M."/>
            <person name="Sunaga Y."/>
            <person name="Tanaka M."/>
            <person name="Yoshino T."/>
            <person name="Taniguchi T."/>
            <person name="Fukuda Y."/>
            <person name="Nemoto M."/>
            <person name="Matsumoto M."/>
            <person name="Wong P.S."/>
            <person name="Aburatani S."/>
            <person name="Fujibuchi W."/>
        </authorList>
    </citation>
    <scope>NUCLEOTIDE SEQUENCE [LARGE SCALE GENOMIC DNA]</scope>
    <source>
        <strain evidence="2 3">JPCC DA0580</strain>
    </source>
</reference>
<dbReference type="InParanoid" id="A0A1Z5KKI2"/>
<dbReference type="AlphaFoldDB" id="A0A1Z5KKI2"/>
<evidence type="ECO:0000313" key="3">
    <source>
        <dbReference type="Proteomes" id="UP000198406"/>
    </source>
</evidence>
<dbReference type="EMBL" id="BDSP01000252">
    <property type="protein sequence ID" value="GAX26789.1"/>
    <property type="molecule type" value="Genomic_DNA"/>
</dbReference>
<protein>
    <submittedName>
        <fullName evidence="2">Uncharacterized protein</fullName>
    </submittedName>
</protein>
<sequence length="195" mass="21668">MFSANENVLLRQHKKRIVALVEETIPEDCLDLGVQVMVMEVKCQAPGCVPLETVILIVFPKVTNPADGNFLLPGLPQSNGGNFKTKILMPMANVTKDDVLDALPPQFMGGRRSIPKLALQARDVMLGQITQLFDDKESRKLMAEYLQQQLQEFVKRDCEEPVWGQEYESTTRSSASLVDETTQLSLGTTDGSITK</sequence>
<feature type="region of interest" description="Disordered" evidence="1">
    <location>
        <begin position="167"/>
        <end position="195"/>
    </location>
</feature>
<keyword evidence="3" id="KW-1185">Reference proteome</keyword>
<evidence type="ECO:0000256" key="1">
    <source>
        <dbReference type="SAM" id="MobiDB-lite"/>
    </source>
</evidence>
<organism evidence="2 3">
    <name type="scientific">Fistulifera solaris</name>
    <name type="common">Oleaginous diatom</name>
    <dbReference type="NCBI Taxonomy" id="1519565"/>
    <lineage>
        <taxon>Eukaryota</taxon>
        <taxon>Sar</taxon>
        <taxon>Stramenopiles</taxon>
        <taxon>Ochrophyta</taxon>
        <taxon>Bacillariophyta</taxon>
        <taxon>Bacillariophyceae</taxon>
        <taxon>Bacillariophycidae</taxon>
        <taxon>Naviculales</taxon>
        <taxon>Naviculaceae</taxon>
        <taxon>Fistulifera</taxon>
    </lineage>
</organism>
<proteinExistence type="predicted"/>
<comment type="caution">
    <text evidence="2">The sequence shown here is derived from an EMBL/GenBank/DDBJ whole genome shotgun (WGS) entry which is preliminary data.</text>
</comment>
<accession>A0A1Z5KKI2</accession>